<protein>
    <submittedName>
        <fullName evidence="1">Uncharacterized protein</fullName>
    </submittedName>
</protein>
<comment type="caution">
    <text evidence="1">The sequence shown here is derived from an EMBL/GenBank/DDBJ whole genome shotgun (WGS) entry which is preliminary data.</text>
</comment>
<accession>A0ACB8BP56</accession>
<keyword evidence="2" id="KW-1185">Reference proteome</keyword>
<evidence type="ECO:0000313" key="2">
    <source>
        <dbReference type="Proteomes" id="UP000790709"/>
    </source>
</evidence>
<dbReference type="Proteomes" id="UP000790709">
    <property type="component" value="Unassembled WGS sequence"/>
</dbReference>
<organism evidence="1 2">
    <name type="scientific">Leucogyrophana mollusca</name>
    <dbReference type="NCBI Taxonomy" id="85980"/>
    <lineage>
        <taxon>Eukaryota</taxon>
        <taxon>Fungi</taxon>
        <taxon>Dikarya</taxon>
        <taxon>Basidiomycota</taxon>
        <taxon>Agaricomycotina</taxon>
        <taxon>Agaricomycetes</taxon>
        <taxon>Agaricomycetidae</taxon>
        <taxon>Boletales</taxon>
        <taxon>Boletales incertae sedis</taxon>
        <taxon>Leucogyrophana</taxon>
    </lineage>
</organism>
<gene>
    <name evidence="1" type="ORF">BV22DRAFT_1128011</name>
</gene>
<reference evidence="1" key="1">
    <citation type="journal article" date="2021" name="New Phytol.">
        <title>Evolutionary innovations through gain and loss of genes in the ectomycorrhizal Boletales.</title>
        <authorList>
            <person name="Wu G."/>
            <person name="Miyauchi S."/>
            <person name="Morin E."/>
            <person name="Kuo A."/>
            <person name="Drula E."/>
            <person name="Varga T."/>
            <person name="Kohler A."/>
            <person name="Feng B."/>
            <person name="Cao Y."/>
            <person name="Lipzen A."/>
            <person name="Daum C."/>
            <person name="Hundley H."/>
            <person name="Pangilinan J."/>
            <person name="Johnson J."/>
            <person name="Barry K."/>
            <person name="LaButti K."/>
            <person name="Ng V."/>
            <person name="Ahrendt S."/>
            <person name="Min B."/>
            <person name="Choi I.G."/>
            <person name="Park H."/>
            <person name="Plett J.M."/>
            <person name="Magnuson J."/>
            <person name="Spatafora J.W."/>
            <person name="Nagy L.G."/>
            <person name="Henrissat B."/>
            <person name="Grigoriev I.V."/>
            <person name="Yang Z.L."/>
            <person name="Xu J."/>
            <person name="Martin F.M."/>
        </authorList>
    </citation>
    <scope>NUCLEOTIDE SEQUENCE</scope>
    <source>
        <strain evidence="1">KUC20120723A-06</strain>
    </source>
</reference>
<name>A0ACB8BP56_9AGAM</name>
<dbReference type="EMBL" id="MU266379">
    <property type="protein sequence ID" value="KAH7926653.1"/>
    <property type="molecule type" value="Genomic_DNA"/>
</dbReference>
<proteinExistence type="predicted"/>
<sequence>MFEEICLTCSKHLADDGRAYCSDECENLDAFTSPSISSASSALSSPYLDYTMGGDVPALVPSALGNALSNFQKRDRYSSSSSTSSFSGSVFTDGEEEFNAIVAIDDEYSCEGDFVDGNVEGSVRSAGLLHQTKPSGLNYTRRPSTTNNRSTIPLLHRRTSSTSSSSYGQVPSSTDDDDLELVNDASPPQLVDEYPSEREREKDKLTVTSKTKRTRNRASLPAYFSLLQVSSPQRNSPPLSSSSGNAANLDTRSSPPTPKLASLLAASGLRFALEATPRGRRREPDSSRSSRRSQSRSRSRSRPRQQTLVPGPRGRQDSASTVQQVFDWASAPMPRGRPAARRNSSPLPKMMSMHEFEDGAVNTVSGSQARQARGRVRTNELDGPGSSRDAPGYGNGRSGLRERERERSRGPVLSAAAGHW</sequence>
<evidence type="ECO:0000313" key="1">
    <source>
        <dbReference type="EMBL" id="KAH7926653.1"/>
    </source>
</evidence>